<evidence type="ECO:0000256" key="1">
    <source>
        <dbReference type="SAM" id="MobiDB-lite"/>
    </source>
</evidence>
<evidence type="ECO:0000256" key="2">
    <source>
        <dbReference type="SAM" id="Phobius"/>
    </source>
</evidence>
<feature type="transmembrane region" description="Helical" evidence="2">
    <location>
        <begin position="238"/>
        <end position="258"/>
    </location>
</feature>
<evidence type="ECO:0000313" key="3">
    <source>
        <dbReference type="EMBL" id="ABJ87364.1"/>
    </source>
</evidence>
<dbReference type="eggNOG" id="COG1752">
    <property type="taxonomic scope" value="Bacteria"/>
</dbReference>
<reference evidence="3" key="1">
    <citation type="submission" date="2006-10" db="EMBL/GenBank/DDBJ databases">
        <title>Complete sequence of Solibacter usitatus Ellin6076.</title>
        <authorList>
            <consortium name="US DOE Joint Genome Institute"/>
            <person name="Copeland A."/>
            <person name="Lucas S."/>
            <person name="Lapidus A."/>
            <person name="Barry K."/>
            <person name="Detter J.C."/>
            <person name="Glavina del Rio T."/>
            <person name="Hammon N."/>
            <person name="Israni S."/>
            <person name="Dalin E."/>
            <person name="Tice H."/>
            <person name="Pitluck S."/>
            <person name="Thompson L.S."/>
            <person name="Brettin T."/>
            <person name="Bruce D."/>
            <person name="Han C."/>
            <person name="Tapia R."/>
            <person name="Gilna P."/>
            <person name="Schmutz J."/>
            <person name="Larimer F."/>
            <person name="Land M."/>
            <person name="Hauser L."/>
            <person name="Kyrpides N."/>
            <person name="Mikhailova N."/>
            <person name="Janssen P.H."/>
            <person name="Kuske C.R."/>
            <person name="Richardson P."/>
        </authorList>
    </citation>
    <scope>NUCLEOTIDE SEQUENCE</scope>
    <source>
        <strain evidence="3">Ellin6076</strain>
    </source>
</reference>
<feature type="region of interest" description="Disordered" evidence="1">
    <location>
        <begin position="643"/>
        <end position="669"/>
    </location>
</feature>
<dbReference type="InterPro" id="IPR016035">
    <property type="entry name" value="Acyl_Trfase/lysoPLipase"/>
</dbReference>
<feature type="transmembrane region" description="Helical" evidence="2">
    <location>
        <begin position="301"/>
        <end position="321"/>
    </location>
</feature>
<feature type="transmembrane region" description="Helical" evidence="2">
    <location>
        <begin position="456"/>
        <end position="477"/>
    </location>
</feature>
<dbReference type="KEGG" id="sus:Acid_6439"/>
<feature type="transmembrane region" description="Helical" evidence="2">
    <location>
        <begin position="198"/>
        <end position="218"/>
    </location>
</feature>
<dbReference type="OrthoDB" id="100544at2"/>
<dbReference type="GO" id="GO:0046475">
    <property type="term" value="P:glycerophospholipid catabolic process"/>
    <property type="evidence" value="ECO:0007669"/>
    <property type="project" value="TreeGrafter"/>
</dbReference>
<dbReference type="InParanoid" id="Q01SK6"/>
<dbReference type="PANTHER" id="PTHR10728">
    <property type="entry name" value="CYTOSOLIC PHOSPHOLIPASE A2"/>
    <property type="match status" value="1"/>
</dbReference>
<keyword evidence="2" id="KW-0472">Membrane</keyword>
<dbReference type="GO" id="GO:0004623">
    <property type="term" value="F:phospholipase A2 activity"/>
    <property type="evidence" value="ECO:0007669"/>
    <property type="project" value="TreeGrafter"/>
</dbReference>
<accession>Q01SK6</accession>
<keyword evidence="2" id="KW-1133">Transmembrane helix</keyword>
<gene>
    <name evidence="3" type="ordered locus">Acid_6439</name>
</gene>
<feature type="transmembrane region" description="Helical" evidence="2">
    <location>
        <begin position="372"/>
        <end position="401"/>
    </location>
</feature>
<dbReference type="SUPFAM" id="SSF52151">
    <property type="entry name" value="FabD/lysophospholipase-like"/>
    <property type="match status" value="1"/>
</dbReference>
<protein>
    <submittedName>
        <fullName evidence="3">Uncharacterized protein</fullName>
    </submittedName>
</protein>
<organism evidence="3">
    <name type="scientific">Solibacter usitatus (strain Ellin6076)</name>
    <dbReference type="NCBI Taxonomy" id="234267"/>
    <lineage>
        <taxon>Bacteria</taxon>
        <taxon>Pseudomonadati</taxon>
        <taxon>Acidobacteriota</taxon>
        <taxon>Terriglobia</taxon>
        <taxon>Bryobacterales</taxon>
        <taxon>Solibacteraceae</taxon>
        <taxon>Candidatus Solibacter</taxon>
    </lineage>
</organism>
<dbReference type="STRING" id="234267.Acid_6439"/>
<dbReference type="Gene3D" id="3.40.1090.10">
    <property type="entry name" value="Cytosolic phospholipase A2 catalytic domain"/>
    <property type="match status" value="1"/>
</dbReference>
<feature type="transmembrane region" description="Helical" evidence="2">
    <location>
        <begin position="270"/>
        <end position="289"/>
    </location>
</feature>
<feature type="transmembrane region" description="Helical" evidence="2">
    <location>
        <begin position="167"/>
        <end position="186"/>
    </location>
</feature>
<dbReference type="EMBL" id="CP000473">
    <property type="protein sequence ID" value="ABJ87364.1"/>
    <property type="molecule type" value="Genomic_DNA"/>
</dbReference>
<dbReference type="AlphaFoldDB" id="Q01SK6"/>
<dbReference type="HOGENOM" id="CLU_009252_0_0_0"/>
<dbReference type="PANTHER" id="PTHR10728:SF40">
    <property type="entry name" value="PATATIN FAMILY PROTEIN"/>
    <property type="match status" value="1"/>
</dbReference>
<dbReference type="GO" id="GO:0005829">
    <property type="term" value="C:cytosol"/>
    <property type="evidence" value="ECO:0007669"/>
    <property type="project" value="TreeGrafter"/>
</dbReference>
<proteinExistence type="predicted"/>
<feature type="transmembrane region" description="Helical" evidence="2">
    <location>
        <begin position="341"/>
        <end position="360"/>
    </location>
</feature>
<keyword evidence="2" id="KW-0812">Transmembrane</keyword>
<name>Q01SK6_SOLUE</name>
<feature type="transmembrane region" description="Helical" evidence="2">
    <location>
        <begin position="407"/>
        <end position="428"/>
    </location>
</feature>
<sequence length="1069" mass="118204">MLPRDFPSVLADELKDIRARRAALFPEQAPLPANDSPPQPVADAHRTRALGLCFSGGGIRSATFNLGVLQGLAELGLLPYIDYLSTVSGGGYIGSWLHGIIRNKYEGDPVRAQEELHPRRVPGEPEADPISFLRKYSNYLAPQPGLFSPDFWTIGSVWIRNMLLNQLILIPFLMAVVLTVLLSGVLQQNYGDSVTFDVARKVWIVALVCAVTVVAVNLRQIVFVQFPMLKPRFRLPDLSGRFIVGGASTCVVIASYIFGAFHFDPHPVRAGVVLFVLFAALQWVGGFRLCYRARHNHANGWLYLMAIPLVCAAFTATLLWAVWKLTGSWDDPDVEWLRIAFGPPLVLVVWMCGVTLQIGLMGSDFPDAAREWLARLGASTSIGMAGWIGLFVLAVFGPYWLAWVTLAWAPAGIALAGGWIGSAIAGYLSGKSSKTTGQPEEHSDTSTRAMELVGRFAPIVFLAGFLLFVSLGTHMLLGPLAGKVMLESNCIDPITTPIPNWLLWLEPVQREYWCSLHASHEGLMRAIGGVLAACLVIISVLPLRFNINEFSMHHFYKNRLVRCYLGAGRGGDRQPNRLTGFDPFDDFPIAELVPEAGPGAPYLGPYPIVNCALNLNTGSELAKLERRGASFVFTPRYCGFDPPRSQEDRNVTARKNDLNPDGYRSTRGYMEPRGPGLGTAMAISGAAANPNSGYHTSAPLAFMMTILNVRLGWWLGNPRRDVPSTRPGPMNALVSLLSELFAQSNGRSRYVNVSDGGHFDNLGLYELVRRRCRYIVVCDSEADPNLAFEGLGGAIRKCRADFGVEITLDPEPICHVNGRSKSHCVIGTIAYPEPETGFPADSCGRPDAPASAYARATGWILYLKSSLTGDEPEDVRQFHSVSATFPHESTADQFFSESQFESYRQLGLHVVRTTFENVATRPSATDQRGMLAMFQDLCRKWYPAPALTEAATNLTERYSAFVRRIAEDPEFAFLDNQLFQGMPKVKQPEVTPRKAVYFCMELLQLMEDVYFELNLQHRPDRENPVFAGWLDVFEVWANSPAVLDAWKVAGRGFNPIFQEFFQSLTRAED</sequence>
<feature type="compositionally biased region" description="Basic and acidic residues" evidence="1">
    <location>
        <begin position="644"/>
        <end position="658"/>
    </location>
</feature>